<feature type="transmembrane region" description="Helical" evidence="1">
    <location>
        <begin position="85"/>
        <end position="102"/>
    </location>
</feature>
<reference evidence="2 3" key="1">
    <citation type="submission" date="2018-08" db="EMBL/GenBank/DDBJ databases">
        <title>Bacillus chawlae sp. nov., Bacillus glennii sp. nov., and Bacillus saganii sp. nov. Isolated from the Vehicle Assembly Building at Kennedy Space Center where the Viking Spacecraft were Assembled.</title>
        <authorList>
            <person name="Seuylemezian A."/>
            <person name="Vaishampayan P."/>
        </authorList>
    </citation>
    <scope>NUCLEOTIDE SEQUENCE [LARGE SCALE GENOMIC DNA]</scope>
    <source>
        <strain evidence="2 3">V47-23a</strain>
    </source>
</reference>
<keyword evidence="1" id="KW-0472">Membrane</keyword>
<evidence type="ECO:0000313" key="3">
    <source>
        <dbReference type="Proteomes" id="UP000264541"/>
    </source>
</evidence>
<evidence type="ECO:0000256" key="1">
    <source>
        <dbReference type="SAM" id="Phobius"/>
    </source>
</evidence>
<dbReference type="OrthoDB" id="1698854at2"/>
<proteinExistence type="predicted"/>
<keyword evidence="3" id="KW-1185">Reference proteome</keyword>
<dbReference type="InterPro" id="IPR010718">
    <property type="entry name" value="DUF1294"/>
</dbReference>
<protein>
    <submittedName>
        <fullName evidence="2">DUF1294 domain-containing protein</fullName>
    </submittedName>
</protein>
<dbReference type="Proteomes" id="UP000264541">
    <property type="component" value="Unassembled WGS sequence"/>
</dbReference>
<feature type="transmembrane region" description="Helical" evidence="1">
    <location>
        <begin position="54"/>
        <end position="73"/>
    </location>
</feature>
<organism evidence="2 3">
    <name type="scientific">Peribacillus saganii</name>
    <dbReference type="NCBI Taxonomy" id="2303992"/>
    <lineage>
        <taxon>Bacteria</taxon>
        <taxon>Bacillati</taxon>
        <taxon>Bacillota</taxon>
        <taxon>Bacilli</taxon>
        <taxon>Bacillales</taxon>
        <taxon>Bacillaceae</taxon>
        <taxon>Peribacillus</taxon>
    </lineage>
</organism>
<feature type="transmembrane region" description="Helical" evidence="1">
    <location>
        <begin position="15"/>
        <end position="33"/>
    </location>
</feature>
<accession>A0A372LR97</accession>
<dbReference type="AlphaFoldDB" id="A0A372LR97"/>
<keyword evidence="1" id="KW-1133">Transmembrane helix</keyword>
<dbReference type="Pfam" id="PF06961">
    <property type="entry name" value="DUF1294"/>
    <property type="match status" value="1"/>
</dbReference>
<gene>
    <name evidence="2" type="ORF">D0469_05185</name>
</gene>
<comment type="caution">
    <text evidence="2">The sequence shown here is derived from an EMBL/GenBank/DDBJ whole genome shotgun (WGS) entry which is preliminary data.</text>
</comment>
<dbReference type="EMBL" id="QVTE01000012">
    <property type="protein sequence ID" value="RFU70715.1"/>
    <property type="molecule type" value="Genomic_DNA"/>
</dbReference>
<name>A0A372LR97_9BACI</name>
<keyword evidence="1" id="KW-0812">Transmembrane</keyword>
<evidence type="ECO:0000313" key="2">
    <source>
        <dbReference type="EMBL" id="RFU70715.1"/>
    </source>
</evidence>
<sequence>MAFYILDVETGGESLLQNIVSLYLIVINVAAFASMGIDKSRARKGAYRISERTLWILAIAGGTPGALAGMYQFRHKTKHSSFTGGMPLLLFVQAVIFVWLINR</sequence>